<evidence type="ECO:0000259" key="7">
    <source>
        <dbReference type="Pfam" id="PF01386"/>
    </source>
</evidence>
<dbReference type="GO" id="GO:0006412">
    <property type="term" value="P:translation"/>
    <property type="evidence" value="ECO:0007669"/>
    <property type="project" value="UniProtKB-UniRule"/>
</dbReference>
<keyword evidence="2 5" id="KW-0694">RNA-binding</keyword>
<dbReference type="GO" id="GO:0022625">
    <property type="term" value="C:cytosolic large ribosomal subunit"/>
    <property type="evidence" value="ECO:0007669"/>
    <property type="project" value="TreeGrafter"/>
</dbReference>
<keyword evidence="4 5" id="KW-0687">Ribonucleoprotein</keyword>
<dbReference type="CDD" id="cd00495">
    <property type="entry name" value="Ribosomal_L25_TL5_CTC"/>
    <property type="match status" value="1"/>
</dbReference>
<evidence type="ECO:0000313" key="10">
    <source>
        <dbReference type="Proteomes" id="UP000243180"/>
    </source>
</evidence>
<reference evidence="9 10" key="1">
    <citation type="submission" date="2015-05" db="EMBL/GenBank/DDBJ databases">
        <title>Complete genome sequence of a sulfur-oxidizing gammaproteobacterium strain HA5.</title>
        <authorList>
            <person name="Miura A."/>
            <person name="Kojima H."/>
            <person name="Fukui M."/>
        </authorList>
    </citation>
    <scope>NUCLEOTIDE SEQUENCE [LARGE SCALE GENOMIC DNA]</scope>
    <source>
        <strain evidence="9 10">HA5</strain>
    </source>
</reference>
<evidence type="ECO:0000259" key="8">
    <source>
        <dbReference type="Pfam" id="PF14693"/>
    </source>
</evidence>
<proteinExistence type="inferred from homology"/>
<dbReference type="Pfam" id="PF14693">
    <property type="entry name" value="Ribosomal_TL5_C"/>
    <property type="match status" value="1"/>
</dbReference>
<dbReference type="InterPro" id="IPR020056">
    <property type="entry name" value="Rbsml_bL25/Gln-tRNA_synth_N"/>
</dbReference>
<dbReference type="InterPro" id="IPR001021">
    <property type="entry name" value="Ribosomal_bL25_long"/>
</dbReference>
<dbReference type="GO" id="GO:0003735">
    <property type="term" value="F:structural constituent of ribosome"/>
    <property type="evidence" value="ECO:0007669"/>
    <property type="project" value="InterPro"/>
</dbReference>
<dbReference type="HAMAP" id="MF_01334">
    <property type="entry name" value="Ribosomal_bL25_CTC"/>
    <property type="match status" value="1"/>
</dbReference>
<dbReference type="EMBL" id="AP014879">
    <property type="protein sequence ID" value="BAV33039.1"/>
    <property type="molecule type" value="Genomic_DNA"/>
</dbReference>
<comment type="similarity">
    <text evidence="5">Belongs to the bacterial ribosomal protein bL25 family. CTC subfamily.</text>
</comment>
<protein>
    <recommendedName>
        <fullName evidence="5">Large ribosomal subunit protein bL25</fullName>
    </recommendedName>
    <alternativeName>
        <fullName evidence="5">General stress protein CTC</fullName>
    </alternativeName>
</protein>
<dbReference type="InterPro" id="IPR029751">
    <property type="entry name" value="Ribosomal_L25_dom"/>
</dbReference>
<gene>
    <name evidence="5" type="primary">rplY</name>
    <name evidence="5" type="synonym">ctc</name>
    <name evidence="9" type="ORF">SCL_0718</name>
</gene>
<evidence type="ECO:0000256" key="6">
    <source>
        <dbReference type="SAM" id="MobiDB-lite"/>
    </source>
</evidence>
<dbReference type="PANTHER" id="PTHR33284:SF1">
    <property type="entry name" value="RIBOSOMAL PROTEIN L25_GLN-TRNA SYNTHETASE, ANTI-CODON-BINDING DOMAIN-CONTAINING PROTEIN"/>
    <property type="match status" value="1"/>
</dbReference>
<dbReference type="AlphaFoldDB" id="A0A1B4XE13"/>
<dbReference type="InterPro" id="IPR020930">
    <property type="entry name" value="Ribosomal_uL5_bac-type"/>
</dbReference>
<comment type="subunit">
    <text evidence="5">Part of the 50S ribosomal subunit; part of the 5S rRNA/L5/L18/L25 subcomplex. Contacts the 5S rRNA. Binds to the 5S rRNA independently of L5 and L18.</text>
</comment>
<dbReference type="Pfam" id="PF01386">
    <property type="entry name" value="Ribosomal_L25p"/>
    <property type="match status" value="1"/>
</dbReference>
<dbReference type="InterPro" id="IPR037121">
    <property type="entry name" value="Ribosomal_bL25_C"/>
</dbReference>
<feature type="domain" description="Large ribosomal subunit protein bL25 beta" evidence="8">
    <location>
        <begin position="102"/>
        <end position="189"/>
    </location>
</feature>
<feature type="domain" description="Large ribosomal subunit protein bL25 L25" evidence="7">
    <location>
        <begin position="7"/>
        <end position="94"/>
    </location>
</feature>
<evidence type="ECO:0000256" key="2">
    <source>
        <dbReference type="ARBA" id="ARBA00022884"/>
    </source>
</evidence>
<keyword evidence="1 5" id="KW-0699">rRNA-binding</keyword>
<dbReference type="OrthoDB" id="9806411at2"/>
<dbReference type="InterPro" id="IPR020057">
    <property type="entry name" value="Ribosomal_bL25_b-dom"/>
</dbReference>
<dbReference type="InterPro" id="IPR011035">
    <property type="entry name" value="Ribosomal_bL25/Gln-tRNA_synth"/>
</dbReference>
<dbReference type="RefSeq" id="WP_096359941.1">
    <property type="nucleotide sequence ID" value="NZ_AP014879.1"/>
</dbReference>
<feature type="compositionally biased region" description="Basic and acidic residues" evidence="6">
    <location>
        <begin position="217"/>
        <end position="254"/>
    </location>
</feature>
<dbReference type="Proteomes" id="UP000243180">
    <property type="component" value="Chromosome"/>
</dbReference>
<evidence type="ECO:0000313" key="9">
    <source>
        <dbReference type="EMBL" id="BAV33039.1"/>
    </source>
</evidence>
<evidence type="ECO:0000256" key="4">
    <source>
        <dbReference type="ARBA" id="ARBA00023274"/>
    </source>
</evidence>
<dbReference type="GO" id="GO:0008097">
    <property type="term" value="F:5S rRNA binding"/>
    <property type="evidence" value="ECO:0007669"/>
    <property type="project" value="InterPro"/>
</dbReference>
<dbReference type="SUPFAM" id="SSF50715">
    <property type="entry name" value="Ribosomal protein L25-like"/>
    <property type="match status" value="1"/>
</dbReference>
<dbReference type="NCBIfam" id="NF004130">
    <property type="entry name" value="PRK05618.1-5"/>
    <property type="match status" value="1"/>
</dbReference>
<dbReference type="NCBIfam" id="NF004128">
    <property type="entry name" value="PRK05618.1-2"/>
    <property type="match status" value="1"/>
</dbReference>
<dbReference type="Gene3D" id="2.40.240.10">
    <property type="entry name" value="Ribosomal Protein L25, Chain P"/>
    <property type="match status" value="1"/>
</dbReference>
<evidence type="ECO:0000256" key="5">
    <source>
        <dbReference type="HAMAP-Rule" id="MF_01334"/>
    </source>
</evidence>
<sequence>MSAKFELTAEPRSAKGTGASRRLRRSGKVPAVLYGAGKQPTMVALDHNLMSRHLANEKFHTSILTVTVGGETDQAILRDFHMHPYKPIVMHVDLQRISATEKIHMKVPIHFVGGDVAPGVKIDGGVVTHLMNDIDITCLPKDLPEFLTADLSALGLNESVHLKDLKLPEGVAITSLTHGGDNLAVAAISMIKEVVEEAPVVAAPVEGEAAAAAPAEGEAKAGEAKAGETKKGEAPKADAKKPEAKKPEAKKEGK</sequence>
<dbReference type="KEGG" id="slim:SCL_0718"/>
<keyword evidence="3 5" id="KW-0689">Ribosomal protein</keyword>
<evidence type="ECO:0000256" key="1">
    <source>
        <dbReference type="ARBA" id="ARBA00022730"/>
    </source>
</evidence>
<dbReference type="HAMAP" id="MF_01336">
    <property type="entry name" value="Ribosomal_bL25"/>
    <property type="match status" value="1"/>
</dbReference>
<dbReference type="InParanoid" id="A0A1B4XE13"/>
<dbReference type="InterPro" id="IPR020055">
    <property type="entry name" value="Ribosomal_bL25_short"/>
</dbReference>
<dbReference type="PANTHER" id="PTHR33284">
    <property type="entry name" value="RIBOSOMAL PROTEIN L25/GLN-TRNA SYNTHETASE, ANTI-CODON-BINDING DOMAIN-CONTAINING PROTEIN"/>
    <property type="match status" value="1"/>
</dbReference>
<feature type="region of interest" description="Disordered" evidence="6">
    <location>
        <begin position="1"/>
        <end position="24"/>
    </location>
</feature>
<evidence type="ECO:0000256" key="3">
    <source>
        <dbReference type="ARBA" id="ARBA00022980"/>
    </source>
</evidence>
<feature type="region of interest" description="Disordered" evidence="6">
    <location>
        <begin position="208"/>
        <end position="254"/>
    </location>
</feature>
<keyword evidence="10" id="KW-1185">Reference proteome</keyword>
<name>A0A1B4XE13_9GAMM</name>
<organism evidence="9 10">
    <name type="scientific">Sulfuricaulis limicola</name>
    <dbReference type="NCBI Taxonomy" id="1620215"/>
    <lineage>
        <taxon>Bacteria</taxon>
        <taxon>Pseudomonadati</taxon>
        <taxon>Pseudomonadota</taxon>
        <taxon>Gammaproteobacteria</taxon>
        <taxon>Acidiferrobacterales</taxon>
        <taxon>Acidiferrobacteraceae</taxon>
        <taxon>Sulfuricaulis</taxon>
    </lineage>
</organism>
<accession>A0A1B4XE13</accession>
<dbReference type="NCBIfam" id="TIGR00731">
    <property type="entry name" value="bL25_bact_ctc"/>
    <property type="match status" value="1"/>
</dbReference>
<dbReference type="Gene3D" id="2.170.120.20">
    <property type="entry name" value="Ribosomal protein L25, beta domain"/>
    <property type="match status" value="1"/>
</dbReference>
<dbReference type="NCBIfam" id="NF004612">
    <property type="entry name" value="PRK05943.1"/>
    <property type="match status" value="1"/>
</dbReference>
<comment type="function">
    <text evidence="5">This is one of the proteins that binds to the 5S RNA in the ribosome where it forms part of the central protuberance.</text>
</comment>